<comment type="similarity">
    <text evidence="1 2">Belongs to the anti-sigma-factor antagonist family.</text>
</comment>
<dbReference type="EMBL" id="WHPN01000301">
    <property type="protein sequence ID" value="KAF4407722.1"/>
    <property type="molecule type" value="Genomic_DNA"/>
</dbReference>
<dbReference type="PANTHER" id="PTHR33495">
    <property type="entry name" value="ANTI-SIGMA FACTOR ANTAGONIST TM_1081-RELATED-RELATED"/>
    <property type="match status" value="1"/>
</dbReference>
<evidence type="ECO:0000259" key="4">
    <source>
        <dbReference type="PROSITE" id="PS50801"/>
    </source>
</evidence>
<feature type="compositionally biased region" description="Pro residues" evidence="3">
    <location>
        <begin position="122"/>
        <end position="135"/>
    </location>
</feature>
<dbReference type="InterPro" id="IPR036513">
    <property type="entry name" value="STAS_dom_sf"/>
</dbReference>
<dbReference type="InterPro" id="IPR002645">
    <property type="entry name" value="STAS_dom"/>
</dbReference>
<name>A0ABQ7FKG9_9ACTN</name>
<evidence type="ECO:0000256" key="3">
    <source>
        <dbReference type="SAM" id="MobiDB-lite"/>
    </source>
</evidence>
<feature type="region of interest" description="Disordered" evidence="3">
    <location>
        <begin position="106"/>
        <end position="135"/>
    </location>
</feature>
<dbReference type="PANTHER" id="PTHR33495:SF2">
    <property type="entry name" value="ANTI-SIGMA FACTOR ANTAGONIST TM_1081-RELATED"/>
    <property type="match status" value="1"/>
</dbReference>
<proteinExistence type="inferred from homology"/>
<dbReference type="Gene3D" id="3.30.750.24">
    <property type="entry name" value="STAS domain"/>
    <property type="match status" value="1"/>
</dbReference>
<dbReference type="PROSITE" id="PS50801">
    <property type="entry name" value="STAS"/>
    <property type="match status" value="1"/>
</dbReference>
<keyword evidence="6" id="KW-1185">Reference proteome</keyword>
<dbReference type="NCBIfam" id="TIGR00377">
    <property type="entry name" value="ant_ant_sig"/>
    <property type="match status" value="1"/>
</dbReference>
<dbReference type="InterPro" id="IPR003658">
    <property type="entry name" value="Anti-sigma_ant"/>
</dbReference>
<comment type="caution">
    <text evidence="5">The sequence shown here is derived from an EMBL/GenBank/DDBJ whole genome shotgun (WGS) entry which is preliminary data.</text>
</comment>
<dbReference type="SUPFAM" id="SSF52091">
    <property type="entry name" value="SpoIIaa-like"/>
    <property type="match status" value="1"/>
</dbReference>
<dbReference type="Proteomes" id="UP000621266">
    <property type="component" value="Unassembled WGS sequence"/>
</dbReference>
<dbReference type="Pfam" id="PF01740">
    <property type="entry name" value="STAS"/>
    <property type="match status" value="1"/>
</dbReference>
<evidence type="ECO:0000313" key="6">
    <source>
        <dbReference type="Proteomes" id="UP000621266"/>
    </source>
</evidence>
<dbReference type="CDD" id="cd07043">
    <property type="entry name" value="STAS_anti-anti-sigma_factors"/>
    <property type="match status" value="1"/>
</dbReference>
<evidence type="ECO:0000313" key="5">
    <source>
        <dbReference type="EMBL" id="KAF4407722.1"/>
    </source>
</evidence>
<gene>
    <name evidence="5" type="ORF">GCU69_18160</name>
</gene>
<dbReference type="RefSeq" id="WP_098750766.1">
    <property type="nucleotide sequence ID" value="NZ_WHPN01000301.1"/>
</dbReference>
<reference evidence="5 6" key="1">
    <citation type="submission" date="2019-10" db="EMBL/GenBank/DDBJ databases">
        <title>Streptomyces tenebrisbrunneis sp.nov., an endogenous actinomycete isolated from of Lycium ruthenicum.</title>
        <authorList>
            <person name="Ma L."/>
        </authorList>
    </citation>
    <scope>NUCLEOTIDE SEQUENCE [LARGE SCALE GENOMIC DNA]</scope>
    <source>
        <strain evidence="5 6">TRM 66187</strain>
    </source>
</reference>
<evidence type="ECO:0000256" key="2">
    <source>
        <dbReference type="RuleBase" id="RU003749"/>
    </source>
</evidence>
<evidence type="ECO:0000256" key="1">
    <source>
        <dbReference type="ARBA" id="ARBA00009013"/>
    </source>
</evidence>
<protein>
    <recommendedName>
        <fullName evidence="2">Anti-sigma factor antagonist</fullName>
    </recommendedName>
</protein>
<sequence length="135" mass="13960">MSTALLHTRTVVRSGVAVVYLSGELDLDTAPGVRATVTLCLDRRPEQLRIDLTEVVFCDCAGLNALLGARLAALRAGAEMYVTGVGSQVARLFDLSGAGKVLACRAADPAPPDGTGGAAQEPPEPPAVPRTRPLP</sequence>
<organism evidence="5 6">
    <name type="scientific">Streptomyces lycii</name>
    <dbReference type="NCBI Taxonomy" id="2654337"/>
    <lineage>
        <taxon>Bacteria</taxon>
        <taxon>Bacillati</taxon>
        <taxon>Actinomycetota</taxon>
        <taxon>Actinomycetes</taxon>
        <taxon>Kitasatosporales</taxon>
        <taxon>Streptomycetaceae</taxon>
        <taxon>Streptomyces</taxon>
    </lineage>
</organism>
<accession>A0ABQ7FKG9</accession>
<feature type="domain" description="STAS" evidence="4">
    <location>
        <begin position="6"/>
        <end position="97"/>
    </location>
</feature>